<reference evidence="4 5" key="1">
    <citation type="submission" date="2023-07" db="EMBL/GenBank/DDBJ databases">
        <title>Sorghum-associated microbial communities from plants grown in Nebraska, USA.</title>
        <authorList>
            <person name="Schachtman D."/>
        </authorList>
    </citation>
    <scope>NUCLEOTIDE SEQUENCE [LARGE SCALE GENOMIC DNA]</scope>
    <source>
        <strain evidence="4 5">BE308</strain>
    </source>
</reference>
<sequence length="805" mass="88026">MTTLAWASLLEGMLEAVWLVDPKSLRILAVNQTAASLVGLPPTSMVGLPAIDLTATPEDMFFWEDVAAGLTHSIHSNTLLRGADGDAIPVERKVSRVWLQDDEPVFVVGLRDMRSQKYAEDELENRLAELRATLESTGDGILVTDLQGQVRNYNRRFAELWRLPVALQEAADQPALASHMAKMLQDGGIAHPLQADAGTGGTGVLRLTDGTTLERVSVPQTSHHRVQGQVYSFRDISARVASEGQLRLAAKVFESSPDAVFITDAAFAVVQANPRCIQLTGAYTGHLLGTSAQLLFHDPERPELFADINMALLAHGMWTGEVWRTVGDASVAVEVSWVALTDAQGAIVNTVGHFKDMTERLEAQRRIEKLAYRDVLTGLPNRLLLAQRVDFSLRLAERGGGTFAVMFIDLDRFKNINDSLGHAFGDRVLIEVAERILRCMRDVDTLSRMGGDEFVAFLQDADALGAEVAARRILDALAQPFLVDEMNFSLGCSIGVAMYPADGRSLDDLIKCADTAMYRVKERGRGNFRFYQPQMNVDLLSRMKLDHAMRRAMESGLYRLHYQPQVALDDGRLLGAEALVRWTDPELGNVSPGTFIPLAEESGFIIAIGSWVMQEAVRQAAKWQRAGRPLVVSVNVSALQFQQPDFVERVATCIADAELNPALLELELTESILVQDANEALTRLHALAGLGVSLAIDDFGTGYSSLAYLKKFPISKLKIDRTFVMGLPEDESDRAIVGATVAMARALKLSVVAEGVETEAQRDYLSALQCASFQGFLCSPGLPVAEFEALAVRLTPPPRPGALGF</sequence>
<keyword evidence="5" id="KW-1185">Reference proteome</keyword>
<dbReference type="CDD" id="cd01949">
    <property type="entry name" value="GGDEF"/>
    <property type="match status" value="1"/>
</dbReference>
<dbReference type="Gene3D" id="3.20.20.450">
    <property type="entry name" value="EAL domain"/>
    <property type="match status" value="1"/>
</dbReference>
<dbReference type="Pfam" id="PF00563">
    <property type="entry name" value="EAL"/>
    <property type="match status" value="1"/>
</dbReference>
<dbReference type="PANTHER" id="PTHR44757">
    <property type="entry name" value="DIGUANYLATE CYCLASE DGCP"/>
    <property type="match status" value="1"/>
</dbReference>
<dbReference type="PROSITE" id="PS50883">
    <property type="entry name" value="EAL"/>
    <property type="match status" value="1"/>
</dbReference>
<evidence type="ECO:0000259" key="3">
    <source>
        <dbReference type="PROSITE" id="PS50887"/>
    </source>
</evidence>
<protein>
    <submittedName>
        <fullName evidence="4">Diguanylate cyclase (GGDEF)-like protein/PAS domain S-box-containing protein</fullName>
    </submittedName>
</protein>
<evidence type="ECO:0000259" key="1">
    <source>
        <dbReference type="PROSITE" id="PS50112"/>
    </source>
</evidence>
<dbReference type="InterPro" id="IPR035965">
    <property type="entry name" value="PAS-like_dom_sf"/>
</dbReference>
<gene>
    <name evidence="4" type="ORF">J2X15_000620</name>
</gene>
<dbReference type="SMART" id="SM00052">
    <property type="entry name" value="EAL"/>
    <property type="match status" value="1"/>
</dbReference>
<dbReference type="Pfam" id="PF13426">
    <property type="entry name" value="PAS_9"/>
    <property type="match status" value="1"/>
</dbReference>
<dbReference type="InterPro" id="IPR000014">
    <property type="entry name" value="PAS"/>
</dbReference>
<dbReference type="EMBL" id="JAVDXO010000001">
    <property type="protein sequence ID" value="MDR7305354.1"/>
    <property type="molecule type" value="Genomic_DNA"/>
</dbReference>
<organism evidence="4 5">
    <name type="scientific">Rhodoferax saidenbachensis</name>
    <dbReference type="NCBI Taxonomy" id="1484693"/>
    <lineage>
        <taxon>Bacteria</taxon>
        <taxon>Pseudomonadati</taxon>
        <taxon>Pseudomonadota</taxon>
        <taxon>Betaproteobacteria</taxon>
        <taxon>Burkholderiales</taxon>
        <taxon>Comamonadaceae</taxon>
        <taxon>Rhodoferax</taxon>
    </lineage>
</organism>
<feature type="domain" description="PAS" evidence="1">
    <location>
        <begin position="2"/>
        <end position="59"/>
    </location>
</feature>
<feature type="domain" description="PAS" evidence="1">
    <location>
        <begin position="245"/>
        <end position="315"/>
    </location>
</feature>
<dbReference type="Pfam" id="PF13188">
    <property type="entry name" value="PAS_8"/>
    <property type="match status" value="2"/>
</dbReference>
<dbReference type="NCBIfam" id="TIGR00254">
    <property type="entry name" value="GGDEF"/>
    <property type="match status" value="1"/>
</dbReference>
<dbReference type="Pfam" id="PF00990">
    <property type="entry name" value="GGDEF"/>
    <property type="match status" value="1"/>
</dbReference>
<dbReference type="Proteomes" id="UP001268089">
    <property type="component" value="Unassembled WGS sequence"/>
</dbReference>
<dbReference type="Gene3D" id="3.30.450.20">
    <property type="entry name" value="PAS domain"/>
    <property type="match status" value="3"/>
</dbReference>
<feature type="domain" description="EAL" evidence="2">
    <location>
        <begin position="542"/>
        <end position="795"/>
    </location>
</feature>
<dbReference type="Gene3D" id="3.30.70.270">
    <property type="match status" value="1"/>
</dbReference>
<dbReference type="SMART" id="SM00091">
    <property type="entry name" value="PAS"/>
    <property type="match status" value="3"/>
</dbReference>
<dbReference type="RefSeq" id="WP_310339410.1">
    <property type="nucleotide sequence ID" value="NZ_JAVDXO010000001.1"/>
</dbReference>
<comment type="caution">
    <text evidence="4">The sequence shown here is derived from an EMBL/GenBank/DDBJ whole genome shotgun (WGS) entry which is preliminary data.</text>
</comment>
<evidence type="ECO:0000313" key="5">
    <source>
        <dbReference type="Proteomes" id="UP001268089"/>
    </source>
</evidence>
<dbReference type="PROSITE" id="PS50112">
    <property type="entry name" value="PAS"/>
    <property type="match status" value="2"/>
</dbReference>
<dbReference type="PANTHER" id="PTHR44757:SF2">
    <property type="entry name" value="BIOFILM ARCHITECTURE MAINTENANCE PROTEIN MBAA"/>
    <property type="match status" value="1"/>
</dbReference>
<evidence type="ECO:0000313" key="4">
    <source>
        <dbReference type="EMBL" id="MDR7305354.1"/>
    </source>
</evidence>
<dbReference type="SUPFAM" id="SSF141868">
    <property type="entry name" value="EAL domain-like"/>
    <property type="match status" value="1"/>
</dbReference>
<dbReference type="InterPro" id="IPR043128">
    <property type="entry name" value="Rev_trsase/Diguanyl_cyclase"/>
</dbReference>
<evidence type="ECO:0000259" key="2">
    <source>
        <dbReference type="PROSITE" id="PS50883"/>
    </source>
</evidence>
<feature type="domain" description="GGDEF" evidence="3">
    <location>
        <begin position="401"/>
        <end position="533"/>
    </location>
</feature>
<accession>A0ABU1ZIJ1</accession>
<dbReference type="SMART" id="SM00267">
    <property type="entry name" value="GGDEF"/>
    <property type="match status" value="1"/>
</dbReference>
<dbReference type="SUPFAM" id="SSF55073">
    <property type="entry name" value="Nucleotide cyclase"/>
    <property type="match status" value="1"/>
</dbReference>
<dbReference type="CDD" id="cd01948">
    <property type="entry name" value="EAL"/>
    <property type="match status" value="1"/>
</dbReference>
<dbReference type="PROSITE" id="PS50887">
    <property type="entry name" value="GGDEF"/>
    <property type="match status" value="1"/>
</dbReference>
<dbReference type="NCBIfam" id="TIGR00229">
    <property type="entry name" value="sensory_box"/>
    <property type="match status" value="2"/>
</dbReference>
<dbReference type="SUPFAM" id="SSF55785">
    <property type="entry name" value="PYP-like sensor domain (PAS domain)"/>
    <property type="match status" value="3"/>
</dbReference>
<dbReference type="InterPro" id="IPR000160">
    <property type="entry name" value="GGDEF_dom"/>
</dbReference>
<proteinExistence type="predicted"/>
<name>A0ABU1ZIJ1_9BURK</name>
<dbReference type="InterPro" id="IPR052155">
    <property type="entry name" value="Biofilm_reg_signaling"/>
</dbReference>
<dbReference type="InterPro" id="IPR035919">
    <property type="entry name" value="EAL_sf"/>
</dbReference>
<dbReference type="InterPro" id="IPR029787">
    <property type="entry name" value="Nucleotide_cyclase"/>
</dbReference>
<dbReference type="InterPro" id="IPR001633">
    <property type="entry name" value="EAL_dom"/>
</dbReference>
<dbReference type="CDD" id="cd00130">
    <property type="entry name" value="PAS"/>
    <property type="match status" value="2"/>
</dbReference>